<sequence>MEGYISLKIYYNGQILSHTHEGVSFLCENPCVIVVPLSITYEGLKSILSQSIDYQVQKRVINILYRQPVLVFGGFGQFQIMHVTDEASMQRMFFTYHQTRAQASLIELYVEFEEIDNVDFPEPNIDWVGYNTESDEEFEGNYEVVGPTENVEEDEIMVERDVADVANALTGQHPYGEPSFMHALNLDAMHAPEFSEYVNTAPVIVAAGEFAVGMEFNSREVVIPSVKEYTIRRGVDYRVYESEPTTFYAKCVQYGTSCDWLIRVSLMKRQYCWVIRRYNGSHTCTRSTISQDHAKLDSDTIAEAIKPLVEADPQNEVFEVREMASGLEFAVDLRLQRCDCGEFQVDRIPCRHVFACCANQRLDWK</sequence>
<evidence type="ECO:0000313" key="6">
    <source>
        <dbReference type="EMBL" id="RYR20686.1"/>
    </source>
</evidence>
<organism evidence="6 7">
    <name type="scientific">Arachis hypogaea</name>
    <name type="common">Peanut</name>
    <dbReference type="NCBI Taxonomy" id="3818"/>
    <lineage>
        <taxon>Eukaryota</taxon>
        <taxon>Viridiplantae</taxon>
        <taxon>Streptophyta</taxon>
        <taxon>Embryophyta</taxon>
        <taxon>Tracheophyta</taxon>
        <taxon>Spermatophyta</taxon>
        <taxon>Magnoliopsida</taxon>
        <taxon>eudicotyledons</taxon>
        <taxon>Gunneridae</taxon>
        <taxon>Pentapetalae</taxon>
        <taxon>rosids</taxon>
        <taxon>fabids</taxon>
        <taxon>Fabales</taxon>
        <taxon>Fabaceae</taxon>
        <taxon>Papilionoideae</taxon>
        <taxon>50 kb inversion clade</taxon>
        <taxon>dalbergioids sensu lato</taxon>
        <taxon>Dalbergieae</taxon>
        <taxon>Pterocarpus clade</taxon>
        <taxon>Arachis</taxon>
    </lineage>
</organism>
<dbReference type="EMBL" id="SDMP01000013">
    <property type="protein sequence ID" value="RYR20686.1"/>
    <property type="molecule type" value="Genomic_DNA"/>
</dbReference>
<evidence type="ECO:0000313" key="7">
    <source>
        <dbReference type="Proteomes" id="UP000289738"/>
    </source>
</evidence>
<feature type="domain" description="SWIM-type" evidence="5">
    <location>
        <begin position="329"/>
        <end position="361"/>
    </location>
</feature>
<proteinExistence type="predicted"/>
<dbReference type="SMART" id="SM00575">
    <property type="entry name" value="ZnF_PMZ"/>
    <property type="match status" value="1"/>
</dbReference>
<dbReference type="GO" id="GO:0008270">
    <property type="term" value="F:zinc ion binding"/>
    <property type="evidence" value="ECO:0007669"/>
    <property type="project" value="UniProtKB-KW"/>
</dbReference>
<dbReference type="AlphaFoldDB" id="A0A445A2L7"/>
<reference evidence="6 7" key="1">
    <citation type="submission" date="2019-01" db="EMBL/GenBank/DDBJ databases">
        <title>Sequencing of cultivated peanut Arachis hypogaea provides insights into genome evolution and oil improvement.</title>
        <authorList>
            <person name="Chen X."/>
        </authorList>
    </citation>
    <scope>NUCLEOTIDE SEQUENCE [LARGE SCALE GENOMIC DNA]</scope>
    <source>
        <strain evidence="7">cv. Fuhuasheng</strain>
        <tissue evidence="6">Leaves</tissue>
    </source>
</reference>
<dbReference type="InterPro" id="IPR004332">
    <property type="entry name" value="Transposase_MuDR"/>
</dbReference>
<evidence type="ECO:0000256" key="3">
    <source>
        <dbReference type="ARBA" id="ARBA00022833"/>
    </source>
</evidence>
<evidence type="ECO:0000256" key="4">
    <source>
        <dbReference type="PROSITE-ProRule" id="PRU00325"/>
    </source>
</evidence>
<keyword evidence="3" id="KW-0862">Zinc</keyword>
<dbReference type="Proteomes" id="UP000289738">
    <property type="component" value="Chromosome B03"/>
</dbReference>
<keyword evidence="2 4" id="KW-0863">Zinc-finger</keyword>
<dbReference type="InterPro" id="IPR007527">
    <property type="entry name" value="Znf_SWIM"/>
</dbReference>
<dbReference type="Pfam" id="PF04434">
    <property type="entry name" value="SWIM"/>
    <property type="match status" value="1"/>
</dbReference>
<name>A0A445A2L7_ARAHY</name>
<dbReference type="InterPro" id="IPR006564">
    <property type="entry name" value="Znf_PMZ"/>
</dbReference>
<keyword evidence="7" id="KW-1185">Reference proteome</keyword>
<dbReference type="PANTHER" id="PTHR31973:SF195">
    <property type="entry name" value="MUDR FAMILY TRANSPOSASE"/>
    <property type="match status" value="1"/>
</dbReference>
<accession>A0A445A2L7</accession>
<keyword evidence="1" id="KW-0479">Metal-binding</keyword>
<comment type="caution">
    <text evidence="6">The sequence shown here is derived from an EMBL/GenBank/DDBJ whole genome shotgun (WGS) entry which is preliminary data.</text>
</comment>
<gene>
    <name evidence="6" type="ORF">Ahy_B03g065899</name>
</gene>
<protein>
    <recommendedName>
        <fullName evidence="5">SWIM-type domain-containing protein</fullName>
    </recommendedName>
</protein>
<evidence type="ECO:0000259" key="5">
    <source>
        <dbReference type="PROSITE" id="PS50966"/>
    </source>
</evidence>
<dbReference type="PANTHER" id="PTHR31973">
    <property type="entry name" value="POLYPROTEIN, PUTATIVE-RELATED"/>
    <property type="match status" value="1"/>
</dbReference>
<evidence type="ECO:0000256" key="2">
    <source>
        <dbReference type="ARBA" id="ARBA00022771"/>
    </source>
</evidence>
<evidence type="ECO:0000256" key="1">
    <source>
        <dbReference type="ARBA" id="ARBA00022723"/>
    </source>
</evidence>
<dbReference type="PROSITE" id="PS50966">
    <property type="entry name" value="ZF_SWIM"/>
    <property type="match status" value="1"/>
</dbReference>
<dbReference type="Pfam" id="PF03108">
    <property type="entry name" value="DBD_Tnp_Mut"/>
    <property type="match status" value="1"/>
</dbReference>